<keyword evidence="2" id="KW-1185">Reference proteome</keyword>
<feature type="non-terminal residue" evidence="1">
    <location>
        <position position="107"/>
    </location>
</feature>
<gene>
    <name evidence="1" type="ORF">WMY93_034199</name>
</gene>
<protein>
    <submittedName>
        <fullName evidence="1">Uncharacterized protein</fullName>
    </submittedName>
</protein>
<proteinExistence type="predicted"/>
<dbReference type="Proteomes" id="UP001460270">
    <property type="component" value="Unassembled WGS sequence"/>
</dbReference>
<accession>A0AAW0MKW6</accession>
<comment type="caution">
    <text evidence="1">The sequence shown here is derived from an EMBL/GenBank/DDBJ whole genome shotgun (WGS) entry which is preliminary data.</text>
</comment>
<name>A0AAW0MKW6_9GOBI</name>
<dbReference type="EMBL" id="JBBPFD010000417">
    <property type="protein sequence ID" value="KAK7878953.1"/>
    <property type="molecule type" value="Genomic_DNA"/>
</dbReference>
<evidence type="ECO:0000313" key="2">
    <source>
        <dbReference type="Proteomes" id="UP001460270"/>
    </source>
</evidence>
<dbReference type="AlphaFoldDB" id="A0AAW0MKW6"/>
<evidence type="ECO:0000313" key="1">
    <source>
        <dbReference type="EMBL" id="KAK7878953.1"/>
    </source>
</evidence>
<sequence>MCGYLRSPAVLSCSEQDWDVIGRGAASRECGAGFTYNVRQGFFLFDIGGFEFTFNISYQFSLVTFSSVHLESGKILFDFTPVFLKRRCAGTWLRQTDSREESVCQSH</sequence>
<organism evidence="1 2">
    <name type="scientific">Mugilogobius chulae</name>
    <name type="common">yellowstripe goby</name>
    <dbReference type="NCBI Taxonomy" id="88201"/>
    <lineage>
        <taxon>Eukaryota</taxon>
        <taxon>Metazoa</taxon>
        <taxon>Chordata</taxon>
        <taxon>Craniata</taxon>
        <taxon>Vertebrata</taxon>
        <taxon>Euteleostomi</taxon>
        <taxon>Actinopterygii</taxon>
        <taxon>Neopterygii</taxon>
        <taxon>Teleostei</taxon>
        <taxon>Neoteleostei</taxon>
        <taxon>Acanthomorphata</taxon>
        <taxon>Gobiaria</taxon>
        <taxon>Gobiiformes</taxon>
        <taxon>Gobioidei</taxon>
        <taxon>Gobiidae</taxon>
        <taxon>Gobionellinae</taxon>
        <taxon>Mugilogobius</taxon>
    </lineage>
</organism>
<reference evidence="2" key="1">
    <citation type="submission" date="2024-04" db="EMBL/GenBank/DDBJ databases">
        <title>Salinicola lusitanus LLJ914,a marine bacterium isolated from the Okinawa Trough.</title>
        <authorList>
            <person name="Li J."/>
        </authorList>
    </citation>
    <scope>NUCLEOTIDE SEQUENCE [LARGE SCALE GENOMIC DNA]</scope>
</reference>